<protein>
    <recommendedName>
        <fullName evidence="1">Ribosomal protein mS38 C-terminal domain-containing protein</fullName>
    </recommendedName>
</protein>
<name>A0ABR0AWT4_9CRUS</name>
<evidence type="ECO:0000259" key="1">
    <source>
        <dbReference type="SMART" id="SM01155"/>
    </source>
</evidence>
<evidence type="ECO:0000313" key="3">
    <source>
        <dbReference type="Proteomes" id="UP001234178"/>
    </source>
</evidence>
<dbReference type="Pfam" id="PF08213">
    <property type="entry name" value="COX24_C"/>
    <property type="match status" value="1"/>
</dbReference>
<evidence type="ECO:0000313" key="2">
    <source>
        <dbReference type="EMBL" id="KAK4029601.1"/>
    </source>
</evidence>
<dbReference type="SMART" id="SM01155">
    <property type="entry name" value="DUF1713"/>
    <property type="match status" value="1"/>
</dbReference>
<dbReference type="EMBL" id="JAOYFB010000039">
    <property type="protein sequence ID" value="KAK4029601.1"/>
    <property type="molecule type" value="Genomic_DNA"/>
</dbReference>
<reference evidence="2 3" key="1">
    <citation type="journal article" date="2023" name="Nucleic Acids Res.">
        <title>The hologenome of Daphnia magna reveals possible DNA methylation and microbiome-mediated evolution of the host genome.</title>
        <authorList>
            <person name="Chaturvedi A."/>
            <person name="Li X."/>
            <person name="Dhandapani V."/>
            <person name="Marshall H."/>
            <person name="Kissane S."/>
            <person name="Cuenca-Cambronero M."/>
            <person name="Asole G."/>
            <person name="Calvet F."/>
            <person name="Ruiz-Romero M."/>
            <person name="Marangio P."/>
            <person name="Guigo R."/>
            <person name="Rago D."/>
            <person name="Mirbahai L."/>
            <person name="Eastwood N."/>
            <person name="Colbourne J.K."/>
            <person name="Zhou J."/>
            <person name="Mallon E."/>
            <person name="Orsini L."/>
        </authorList>
    </citation>
    <scope>NUCLEOTIDE SEQUENCE [LARGE SCALE GENOMIC DNA]</scope>
    <source>
        <strain evidence="2">LRV0_1</strain>
    </source>
</reference>
<feature type="domain" description="Ribosomal protein mS38 C-terminal" evidence="1">
    <location>
        <begin position="105"/>
        <end position="139"/>
    </location>
</feature>
<accession>A0ABR0AWT4</accession>
<sequence>MLRNIFNIGRFLSSSHCRPIRPLLSTRCLSMQECGSPKIVGPITPNILIPLMPKISPTTHVKNEGNNILDFWKVPQHLPTSTGFPVIIDISLPISSPDKPQLEKQAARMIVIRRRKMKKHKLKKLRKVRKFEYRRMALKRKTKKEKDFQMKLMEQVKEAEKFDAKSHVEGIIRVAKEDILKKRQPHPTFKRNPSLYDGNAGWDFLINFPVLVETIAMAAFSKPKIEHCLTRLPSSNSKR</sequence>
<organism evidence="2 3">
    <name type="scientific">Daphnia magna</name>
    <dbReference type="NCBI Taxonomy" id="35525"/>
    <lineage>
        <taxon>Eukaryota</taxon>
        <taxon>Metazoa</taxon>
        <taxon>Ecdysozoa</taxon>
        <taxon>Arthropoda</taxon>
        <taxon>Crustacea</taxon>
        <taxon>Branchiopoda</taxon>
        <taxon>Diplostraca</taxon>
        <taxon>Cladocera</taxon>
        <taxon>Anomopoda</taxon>
        <taxon>Daphniidae</taxon>
        <taxon>Daphnia</taxon>
    </lineage>
</organism>
<dbReference type="Proteomes" id="UP001234178">
    <property type="component" value="Unassembled WGS sequence"/>
</dbReference>
<proteinExistence type="predicted"/>
<gene>
    <name evidence="2" type="ORF">OUZ56_022575</name>
</gene>
<dbReference type="InterPro" id="IPR013177">
    <property type="entry name" value="Ribosomal_mS38_C"/>
</dbReference>
<comment type="caution">
    <text evidence="2">The sequence shown here is derived from an EMBL/GenBank/DDBJ whole genome shotgun (WGS) entry which is preliminary data.</text>
</comment>
<keyword evidence="3" id="KW-1185">Reference proteome</keyword>